<dbReference type="EMBL" id="CP019344">
    <property type="protein sequence ID" value="ARN78845.1"/>
    <property type="molecule type" value="Genomic_DNA"/>
</dbReference>
<organism evidence="1 2">
    <name type="scientific">Nonlabens spongiae</name>
    <dbReference type="NCBI Taxonomy" id="331648"/>
    <lineage>
        <taxon>Bacteria</taxon>
        <taxon>Pseudomonadati</taxon>
        <taxon>Bacteroidota</taxon>
        <taxon>Flavobacteriia</taxon>
        <taxon>Flavobacteriales</taxon>
        <taxon>Flavobacteriaceae</taxon>
        <taxon>Nonlabens</taxon>
    </lineage>
</organism>
<protein>
    <submittedName>
        <fullName evidence="1">Uncharacterized protein</fullName>
    </submittedName>
</protein>
<keyword evidence="2" id="KW-1185">Reference proteome</keyword>
<dbReference type="RefSeq" id="WP_085767651.1">
    <property type="nucleotide sequence ID" value="NZ_CP019344.1"/>
</dbReference>
<accession>A0A1W6MML2</accession>
<proteinExistence type="predicted"/>
<dbReference type="OrthoDB" id="766105at2"/>
<evidence type="ECO:0000313" key="1">
    <source>
        <dbReference type="EMBL" id="ARN78845.1"/>
    </source>
</evidence>
<name>A0A1W6MML2_9FLAO</name>
<dbReference type="Proteomes" id="UP000193431">
    <property type="component" value="Chromosome"/>
</dbReference>
<sequence>MIRSIIIFLVTGFFLPASSQDFSLINEQLSLSDSLEYREHIRIYKSYGITNYTSVFEMYSKDGSWTATFYEYFTGDNPQSFQTVLKSKNDPDYVFQNFLRSYAMDLPSMEAIRWKMNNRQPIRVVKDTFRGIPQTKYWSESKTLQFVDGDYFVIEVRYGNVINRTEFSNPVNYLKAYPNIDELTYFCEIIDIAKNEFGIWIDE</sequence>
<evidence type="ECO:0000313" key="2">
    <source>
        <dbReference type="Proteomes" id="UP000193431"/>
    </source>
</evidence>
<dbReference type="AlphaFoldDB" id="A0A1W6MML2"/>
<gene>
    <name evidence="1" type="ORF">BST97_13060</name>
</gene>
<dbReference type="STRING" id="331648.BST97_13060"/>
<reference evidence="1 2" key="1">
    <citation type="submission" date="2016-11" db="EMBL/GenBank/DDBJ databases">
        <title>Trade-off between light-utilization and light-protection in marine flavobacteria.</title>
        <authorList>
            <person name="Kumagai Y."/>
        </authorList>
    </citation>
    <scope>NUCLEOTIDE SEQUENCE [LARGE SCALE GENOMIC DNA]</scope>
    <source>
        <strain evidence="1 2">JCM 13191</strain>
    </source>
</reference>